<dbReference type="Proteomes" id="UP000234585">
    <property type="component" value="Unassembled WGS sequence"/>
</dbReference>
<evidence type="ECO:0000256" key="1">
    <source>
        <dbReference type="SAM" id="Phobius"/>
    </source>
</evidence>
<dbReference type="EMBL" id="KZ559133">
    <property type="protein sequence ID" value="PLB38786.1"/>
    <property type="molecule type" value="Genomic_DNA"/>
</dbReference>
<dbReference type="GeneID" id="36525586"/>
<feature type="transmembrane region" description="Helical" evidence="1">
    <location>
        <begin position="57"/>
        <end position="76"/>
    </location>
</feature>
<dbReference type="AlphaFoldDB" id="A0A2I2FDR2"/>
<evidence type="ECO:0000313" key="2">
    <source>
        <dbReference type="EMBL" id="PLB38786.1"/>
    </source>
</evidence>
<evidence type="ECO:0000313" key="3">
    <source>
        <dbReference type="Proteomes" id="UP000234585"/>
    </source>
</evidence>
<accession>A0A2I2FDR2</accession>
<reference evidence="2 3" key="1">
    <citation type="submission" date="2017-12" db="EMBL/GenBank/DDBJ databases">
        <authorList>
            <consortium name="DOE Joint Genome Institute"/>
            <person name="Haridas S."/>
            <person name="Kjaerbolling I."/>
            <person name="Vesth T.C."/>
            <person name="Frisvad J.C."/>
            <person name="Nybo J.L."/>
            <person name="Theobald S."/>
            <person name="Kuo A."/>
            <person name="Bowyer P."/>
            <person name="Matsuda Y."/>
            <person name="Mondo S."/>
            <person name="Lyhne E.K."/>
            <person name="Kogle M.E."/>
            <person name="Clum A."/>
            <person name="Lipzen A."/>
            <person name="Salamov A."/>
            <person name="Ngan C.Y."/>
            <person name="Daum C."/>
            <person name="Chiniquy J."/>
            <person name="Barry K."/>
            <person name="LaButti K."/>
            <person name="Simmons B.A."/>
            <person name="Magnuson J.K."/>
            <person name="Mortensen U.H."/>
            <person name="Larsen T.O."/>
            <person name="Grigoriev I.V."/>
            <person name="Baker S.E."/>
            <person name="Andersen M.R."/>
            <person name="Nordberg H.P."/>
            <person name="Cantor M.N."/>
            <person name="Hua S.X."/>
        </authorList>
    </citation>
    <scope>NUCLEOTIDE SEQUENCE [LARGE SCALE GENOMIC DNA]</scope>
    <source>
        <strain evidence="2 3">CBS 102.13</strain>
    </source>
</reference>
<sequence>MKMKLRPFVLGPEDLTPISTSASCYSPYILHHGAGYTRLFITGNGVVGSNFRGDSRFFFFFFLFFFAFYSIFPPVLRSRFGKSFCCNVHADILVLCFYSLID</sequence>
<keyword evidence="1" id="KW-0472">Membrane</keyword>
<protein>
    <submittedName>
        <fullName evidence="2">Uncharacterized protein</fullName>
    </submittedName>
</protein>
<keyword evidence="1" id="KW-0812">Transmembrane</keyword>
<organism evidence="2 3">
    <name type="scientific">Aspergillus candidus</name>
    <dbReference type="NCBI Taxonomy" id="41067"/>
    <lineage>
        <taxon>Eukaryota</taxon>
        <taxon>Fungi</taxon>
        <taxon>Dikarya</taxon>
        <taxon>Ascomycota</taxon>
        <taxon>Pezizomycotina</taxon>
        <taxon>Eurotiomycetes</taxon>
        <taxon>Eurotiomycetidae</taxon>
        <taxon>Eurotiales</taxon>
        <taxon>Aspergillaceae</taxon>
        <taxon>Aspergillus</taxon>
        <taxon>Aspergillus subgen. Circumdati</taxon>
    </lineage>
</organism>
<dbReference type="RefSeq" id="XP_024672798.1">
    <property type="nucleotide sequence ID" value="XM_024818426.1"/>
</dbReference>
<gene>
    <name evidence="2" type="ORF">BDW47DRAFT_19969</name>
</gene>
<proteinExistence type="predicted"/>
<keyword evidence="3" id="KW-1185">Reference proteome</keyword>
<keyword evidence="1" id="KW-1133">Transmembrane helix</keyword>
<name>A0A2I2FDR2_ASPCN</name>